<dbReference type="InterPro" id="IPR006594">
    <property type="entry name" value="LisH"/>
</dbReference>
<dbReference type="AlphaFoldDB" id="A0A9W4X9M0"/>
<dbReference type="SUPFAM" id="SSF50978">
    <property type="entry name" value="WD40 repeat-like"/>
    <property type="match status" value="1"/>
</dbReference>
<gene>
    <name evidence="1" type="ORF">CANVERA_P1975</name>
</gene>
<reference evidence="1" key="1">
    <citation type="submission" date="2022-12" db="EMBL/GenBank/DDBJ databases">
        <authorList>
            <person name="Brejova B."/>
        </authorList>
    </citation>
    <scope>NUCLEOTIDE SEQUENCE</scope>
</reference>
<accession>A0A9W4X9M0</accession>
<proteinExistence type="predicted"/>
<dbReference type="Proteomes" id="UP001152885">
    <property type="component" value="Unassembled WGS sequence"/>
</dbReference>
<organism evidence="1 2">
    <name type="scientific">Candida verbasci</name>
    <dbReference type="NCBI Taxonomy" id="1227364"/>
    <lineage>
        <taxon>Eukaryota</taxon>
        <taxon>Fungi</taxon>
        <taxon>Dikarya</taxon>
        <taxon>Ascomycota</taxon>
        <taxon>Saccharomycotina</taxon>
        <taxon>Pichiomycetes</taxon>
        <taxon>Debaryomycetaceae</taxon>
        <taxon>Candida/Lodderomyces clade</taxon>
        <taxon>Candida</taxon>
    </lineage>
</organism>
<comment type="caution">
    <text evidence="1">The sequence shown here is derived from an EMBL/GenBank/DDBJ whole genome shotgun (WGS) entry which is preliminary data.</text>
</comment>
<protein>
    <recommendedName>
        <fullName evidence="3">LisH domain-containing protein</fullName>
    </recommendedName>
</protein>
<dbReference type="OrthoDB" id="1932312at2759"/>
<dbReference type="PROSITE" id="PS50896">
    <property type="entry name" value="LISH"/>
    <property type="match status" value="1"/>
</dbReference>
<evidence type="ECO:0008006" key="3">
    <source>
        <dbReference type="Google" id="ProtNLM"/>
    </source>
</evidence>
<keyword evidence="2" id="KW-1185">Reference proteome</keyword>
<dbReference type="EMBL" id="CANTUO010000001">
    <property type="protein sequence ID" value="CAI5757461.1"/>
    <property type="molecule type" value="Genomic_DNA"/>
</dbReference>
<name>A0A9W4X9M0_9ASCO</name>
<evidence type="ECO:0000313" key="2">
    <source>
        <dbReference type="Proteomes" id="UP001152885"/>
    </source>
</evidence>
<evidence type="ECO:0000313" key="1">
    <source>
        <dbReference type="EMBL" id="CAI5757461.1"/>
    </source>
</evidence>
<dbReference type="InterPro" id="IPR036322">
    <property type="entry name" value="WD40_repeat_dom_sf"/>
</dbReference>
<sequence>MSHIQNLIADYLKHNNYPDTLKQFEIENRKPITSEKLAGESLVDIVEDRINFNAITKGTAHLKIGLTDEQQQVLQSVIEHWKYPYPNKPQELVDLNGLVISLNYYQGLIYITTNDSKIYVIKDKQIIKEIKSSIVIKKIIPIEDRVLLFGTNGIVYLKTLDFKDLSDIQAHKRLIVDGQYIRHGENEFVVTLGWDFYIRVFKLENDKIIQLSELKLSQQGTCFDVTIYEERLVIIVGKLENTLLEVITLQSNELKCLYKISINDAEFTSSSFSPRFITIQRSAVKPLIAVATSHEPYMRIIIVPLKDLNSNSIKRQQIIKNINTLSPQDKFSQPIISWRKGTDKKVNGLWIMGDDGVIRGIDLIDDYTIELKEGGHKSKIKEFITINKENQENQEILITADINRDIIQWVID</sequence>